<dbReference type="RefSeq" id="XP_007314679.1">
    <property type="nucleotide sequence ID" value="XM_007314617.1"/>
</dbReference>
<dbReference type="GO" id="GO:0035348">
    <property type="term" value="P:acetyl-CoA transmembrane transport"/>
    <property type="evidence" value="ECO:0007669"/>
    <property type="project" value="InterPro"/>
</dbReference>
<feature type="compositionally biased region" description="Acidic residues" evidence="5">
    <location>
        <begin position="71"/>
        <end position="83"/>
    </location>
</feature>
<feature type="transmembrane region" description="Helical" evidence="6">
    <location>
        <begin position="194"/>
        <end position="211"/>
    </location>
</feature>
<sequence>MSNHRSNPSANLNQPALRHRPSFTNVEAGSEQQDMSPAPLDSRAVSSSLDSIHISPRTPTAMRAARRSADTDEGEEVELTLLDDDERSRAARGLSDVDSLGHIDGPKPKRSLSVKDRKAMVLLIILYLIQGVPLGLALGSVPFLLREHLSYSQLGVFALSNYPYSLKLLWSPIVDSIFIPSLGRRKSWIIPMQLIIGTMMLYISLNVQKLLDNPGDNLYELTFIFTSLVTFSATQDIAVDGWALTLLSQENLSYASTCQTIGLNSGFFASFTVFLAFNSEAFAEKWGIPRLTLSTYLKFWSVICYGVTFWLTFFEKEGKESIEDSEMTISSVYKTIWNICKLKHIQALIIMHFFAKVGFQANDAVTALKMVEKGLGREDLAIAVLIDFPFQIVGGWLAAQWSSGNTPLRPWVLAFWPRYFFVVLTLFIVYYFPQPPISRSFFIFLVIQTVLQSFATTIQFVGISAFHTRISDPLIGGTYMTLLNTFTNLGGTWPKYFILKGVDYFTVATCRVDDDLLVKASECVSDHGKALCADINGECITERDGYYWISGFGLAFGIVFLIGYVIPTARRLQGEAEQISKSADMVANRVRRPALPVQAWRVHNE</sequence>
<reference evidence="7" key="1">
    <citation type="submission" date="2011-04" db="EMBL/GenBank/DDBJ databases">
        <title>Evolution of plant cell wall degrading machinery underlies the functional diversity of forest fungi.</title>
        <authorList>
            <consortium name="US DOE Joint Genome Institute (JGI-PGF)"/>
            <person name="Eastwood D.C."/>
            <person name="Floudas D."/>
            <person name="Binder M."/>
            <person name="Majcherczyk A."/>
            <person name="Schneider P."/>
            <person name="Aerts A."/>
            <person name="Asiegbu F.O."/>
            <person name="Baker S.E."/>
            <person name="Barry K."/>
            <person name="Bendiksby M."/>
            <person name="Blumentritt M."/>
            <person name="Coutinho P.M."/>
            <person name="Cullen D."/>
            <person name="Cullen D."/>
            <person name="Gathman A."/>
            <person name="Goodell B."/>
            <person name="Henrissat B."/>
            <person name="Ihrmark K."/>
            <person name="Kauserud H."/>
            <person name="Kohler A."/>
            <person name="LaButti K."/>
            <person name="Lapidus A."/>
            <person name="Lavin J.L."/>
            <person name="Lee Y.-H."/>
            <person name="Lindquist E."/>
            <person name="Lilly W."/>
            <person name="Lucas S."/>
            <person name="Morin E."/>
            <person name="Murat C."/>
            <person name="Oguiza J.A."/>
            <person name="Park J."/>
            <person name="Pisabarro A.G."/>
            <person name="Riley R."/>
            <person name="Rosling A."/>
            <person name="Salamov A."/>
            <person name="Schmidt O."/>
            <person name="Schmutz J."/>
            <person name="Skrede I."/>
            <person name="Stenlid J."/>
            <person name="Wiebenga A."/>
            <person name="Xie X."/>
            <person name="Kues U."/>
            <person name="Hibbett D.S."/>
            <person name="Hoffmeister D."/>
            <person name="Hogberg N."/>
            <person name="Martin F."/>
            <person name="Grigoriev I.V."/>
            <person name="Watkinson S.C."/>
        </authorList>
    </citation>
    <scope>NUCLEOTIDE SEQUENCE</scope>
    <source>
        <strain evidence="7">S7.9</strain>
    </source>
</reference>
<dbReference type="Pfam" id="PF13000">
    <property type="entry name" value="Acatn"/>
    <property type="match status" value="3"/>
</dbReference>
<dbReference type="InterPro" id="IPR036259">
    <property type="entry name" value="MFS_trans_sf"/>
</dbReference>
<keyword evidence="3 6" id="KW-1133">Transmembrane helix</keyword>
<dbReference type="FunFam" id="1.20.1250.20:FF:000289">
    <property type="entry name" value="Acetyl-coenzyme A transporter 1"/>
    <property type="match status" value="1"/>
</dbReference>
<feature type="transmembrane region" description="Helical" evidence="6">
    <location>
        <begin position="254"/>
        <end position="277"/>
    </location>
</feature>
<feature type="region of interest" description="Disordered" evidence="5">
    <location>
        <begin position="1"/>
        <end position="83"/>
    </location>
</feature>
<feature type="compositionally biased region" description="Polar residues" evidence="5">
    <location>
        <begin position="22"/>
        <end position="35"/>
    </location>
</feature>
<dbReference type="SUPFAM" id="SSF103473">
    <property type="entry name" value="MFS general substrate transporter"/>
    <property type="match status" value="1"/>
</dbReference>
<dbReference type="Proteomes" id="UP000008064">
    <property type="component" value="Unassembled WGS sequence"/>
</dbReference>
<feature type="transmembrane region" description="Helical" evidence="6">
    <location>
        <begin position="119"/>
        <end position="144"/>
    </location>
</feature>
<evidence type="ECO:0000256" key="3">
    <source>
        <dbReference type="ARBA" id="ARBA00022989"/>
    </source>
</evidence>
<dbReference type="GO" id="GO:0008521">
    <property type="term" value="F:acetyl-CoA transmembrane transporter activity"/>
    <property type="evidence" value="ECO:0007669"/>
    <property type="project" value="InterPro"/>
</dbReference>
<dbReference type="KEGG" id="sla:SERLADRAFT_434391"/>
<dbReference type="OrthoDB" id="6415790at2759"/>
<evidence type="ECO:0000313" key="7">
    <source>
        <dbReference type="EMBL" id="EGO28480.1"/>
    </source>
</evidence>
<organism>
    <name type="scientific">Serpula lacrymans var. lacrymans (strain S7.9)</name>
    <name type="common">Dry rot fungus</name>
    <dbReference type="NCBI Taxonomy" id="578457"/>
    <lineage>
        <taxon>Eukaryota</taxon>
        <taxon>Fungi</taxon>
        <taxon>Dikarya</taxon>
        <taxon>Basidiomycota</taxon>
        <taxon>Agaricomycotina</taxon>
        <taxon>Agaricomycetes</taxon>
        <taxon>Agaricomycetidae</taxon>
        <taxon>Boletales</taxon>
        <taxon>Coniophorineae</taxon>
        <taxon>Serpulaceae</taxon>
        <taxon>Serpula</taxon>
    </lineage>
</organism>
<dbReference type="HOGENOM" id="CLU_020502_2_0_1"/>
<dbReference type="GO" id="GO:0016020">
    <property type="term" value="C:membrane"/>
    <property type="evidence" value="ECO:0007669"/>
    <property type="project" value="UniProtKB-SubCell"/>
</dbReference>
<protein>
    <recommendedName>
        <fullName evidence="8">MFS general substrate transporter</fullName>
    </recommendedName>
</protein>
<evidence type="ECO:0000256" key="4">
    <source>
        <dbReference type="ARBA" id="ARBA00023136"/>
    </source>
</evidence>
<keyword evidence="4 6" id="KW-0472">Membrane</keyword>
<dbReference type="InterPro" id="IPR004752">
    <property type="entry name" value="AmpG_permease/AT-1"/>
</dbReference>
<feature type="transmembrane region" description="Helical" evidence="6">
    <location>
        <begin position="441"/>
        <end position="466"/>
    </location>
</feature>
<comment type="subcellular location">
    <subcellularLocation>
        <location evidence="1">Membrane</location>
        <topology evidence="1">Multi-pass membrane protein</topology>
    </subcellularLocation>
</comment>
<feature type="transmembrane region" description="Helical" evidence="6">
    <location>
        <begin position="546"/>
        <end position="566"/>
    </location>
</feature>
<dbReference type="PANTHER" id="PTHR12778:SF9">
    <property type="entry name" value="ACETYL-COENZYME A TRANSPORTER 1"/>
    <property type="match status" value="1"/>
</dbReference>
<keyword evidence="2 6" id="KW-0812">Transmembrane</keyword>
<evidence type="ECO:0000256" key="5">
    <source>
        <dbReference type="SAM" id="MobiDB-lite"/>
    </source>
</evidence>
<dbReference type="PANTHER" id="PTHR12778">
    <property type="entry name" value="SOLUTE CARRIER FAMILY 33 ACETYL-COA TRANSPORTER -RELATED"/>
    <property type="match status" value="1"/>
</dbReference>
<name>F8NKR8_SERL9</name>
<dbReference type="GeneID" id="18814388"/>
<gene>
    <name evidence="7" type="ORF">SERLADRAFT_434391</name>
</gene>
<dbReference type="AlphaFoldDB" id="F8NKR8"/>
<proteinExistence type="predicted"/>
<evidence type="ECO:0008006" key="8">
    <source>
        <dbReference type="Google" id="ProtNLM"/>
    </source>
</evidence>
<feature type="compositionally biased region" description="Polar residues" evidence="5">
    <location>
        <begin position="1"/>
        <end position="14"/>
    </location>
</feature>
<accession>F8NKR8</accession>
<feature type="transmembrane region" description="Helical" evidence="6">
    <location>
        <begin position="297"/>
        <end position="314"/>
    </location>
</feature>
<feature type="transmembrane region" description="Helical" evidence="6">
    <location>
        <begin position="380"/>
        <end position="399"/>
    </location>
</feature>
<evidence type="ECO:0000256" key="1">
    <source>
        <dbReference type="ARBA" id="ARBA00004141"/>
    </source>
</evidence>
<evidence type="ECO:0000256" key="2">
    <source>
        <dbReference type="ARBA" id="ARBA00022692"/>
    </source>
</evidence>
<dbReference type="InterPro" id="IPR024371">
    <property type="entry name" value="AcetylCoA_trans_1-like"/>
</dbReference>
<dbReference type="EMBL" id="GL945430">
    <property type="protein sequence ID" value="EGO28480.1"/>
    <property type="molecule type" value="Genomic_DNA"/>
</dbReference>
<feature type="transmembrane region" description="Helical" evidence="6">
    <location>
        <begin position="411"/>
        <end position="432"/>
    </location>
</feature>
<evidence type="ECO:0000256" key="6">
    <source>
        <dbReference type="SAM" id="Phobius"/>
    </source>
</evidence>